<protein>
    <recommendedName>
        <fullName evidence="1">RWD domain-containing protein</fullName>
    </recommendedName>
</protein>
<feature type="domain" description="RWD" evidence="1">
    <location>
        <begin position="7"/>
        <end position="116"/>
    </location>
</feature>
<dbReference type="CDD" id="cd23823">
    <property type="entry name" value="RWD_GCN2"/>
    <property type="match status" value="1"/>
</dbReference>
<dbReference type="Pfam" id="PF05773">
    <property type="entry name" value="RWD"/>
    <property type="match status" value="1"/>
</dbReference>
<name>D5A905_PICSI</name>
<organism evidence="2">
    <name type="scientific">Picea sitchensis</name>
    <name type="common">Sitka spruce</name>
    <name type="synonym">Pinus sitchensis</name>
    <dbReference type="NCBI Taxonomy" id="3332"/>
    <lineage>
        <taxon>Eukaryota</taxon>
        <taxon>Viridiplantae</taxon>
        <taxon>Streptophyta</taxon>
        <taxon>Embryophyta</taxon>
        <taxon>Tracheophyta</taxon>
        <taxon>Spermatophyta</taxon>
        <taxon>Pinopsida</taxon>
        <taxon>Pinidae</taxon>
        <taxon>Conifers I</taxon>
        <taxon>Pinales</taxon>
        <taxon>Pinaceae</taxon>
        <taxon>Picea</taxon>
    </lineage>
</organism>
<dbReference type="PANTHER" id="PTHR21275">
    <property type="entry name" value="RWD DOMAIN-CONTAINING PROTEIN 4"/>
    <property type="match status" value="1"/>
</dbReference>
<evidence type="ECO:0000313" key="2">
    <source>
        <dbReference type="EMBL" id="ADE76024.1"/>
    </source>
</evidence>
<dbReference type="OMA" id="CGMTYTL"/>
<dbReference type="AlphaFoldDB" id="D5A905"/>
<accession>D5A905</accession>
<dbReference type="InterPro" id="IPR042770">
    <property type="entry name" value="RWDD4"/>
</dbReference>
<proteinExistence type="evidence at transcript level"/>
<dbReference type="InterPro" id="IPR016135">
    <property type="entry name" value="UBQ-conjugating_enzyme/RWD"/>
</dbReference>
<reference evidence="2" key="1">
    <citation type="submission" date="2010-04" db="EMBL/GenBank/DDBJ databases">
        <authorList>
            <person name="Reid K.E."/>
            <person name="Liao N."/>
            <person name="Chan S."/>
            <person name="Docking R."/>
            <person name="Taylor G."/>
            <person name="Moore R."/>
            <person name="Mayo M."/>
            <person name="Munro S."/>
            <person name="King J."/>
            <person name="Yanchuk A."/>
            <person name="Holt R."/>
            <person name="Jones S."/>
            <person name="Marra M."/>
            <person name="Ritland C.E."/>
            <person name="Ritland K."/>
            <person name="Bohlmann J."/>
        </authorList>
    </citation>
    <scope>NUCLEOTIDE SEQUENCE</scope>
    <source>
        <tissue evidence="2">Buds collected with no treatment. Collection October 2007</tissue>
    </source>
</reference>
<dbReference type="PROSITE" id="PS50908">
    <property type="entry name" value="RWD"/>
    <property type="match status" value="1"/>
</dbReference>
<dbReference type="Gene3D" id="3.10.110.10">
    <property type="entry name" value="Ubiquitin Conjugating Enzyme"/>
    <property type="match status" value="1"/>
</dbReference>
<dbReference type="SMART" id="SM00591">
    <property type="entry name" value="RWD"/>
    <property type="match status" value="1"/>
</dbReference>
<dbReference type="InterPro" id="IPR006575">
    <property type="entry name" value="RWD_dom"/>
</dbReference>
<evidence type="ECO:0000259" key="1">
    <source>
        <dbReference type="PROSITE" id="PS50908"/>
    </source>
</evidence>
<sequence length="256" mass="29087">MAEEVEEEMMALEAIFYDSFSKIDDRRFRLRIDPNPGNEDSSDPEGPTPLFLEILLPDGYPQVIPQFDVNNLNNMNYSEAAKQAILEGLHSQASNQTGENMCYNLAEWLKENLPEFFILKNVSADHDIENLDALSQPDATNVASSKKDAKEKMSKSQKRRYFDRFGAGGEKPRGWNWVSIISHLSQVPQHGPPSGMLIVDGRHIKMKQVLRAYILATHSSFTFMTPYILCPEYSFEHKERTLSVTQSMIPLVRSNG</sequence>
<dbReference type="SUPFAM" id="SSF54495">
    <property type="entry name" value="UBC-like"/>
    <property type="match status" value="1"/>
</dbReference>
<dbReference type="EMBL" id="BT122654">
    <property type="protein sequence ID" value="ADE76024.1"/>
    <property type="molecule type" value="mRNA"/>
</dbReference>
<dbReference type="PANTHER" id="PTHR21275:SF1">
    <property type="entry name" value="RWD DOMAIN-CONTAINING PROTEIN 4"/>
    <property type="match status" value="1"/>
</dbReference>